<feature type="compositionally biased region" description="Pro residues" evidence="1">
    <location>
        <begin position="14"/>
        <end position="27"/>
    </location>
</feature>
<sequence length="144" mass="16253">MPQHDHVQHRHPAPRPGTPTPAPPPTNHRPLRAGDVLLLTRTASPQFTQPITVRVIRELTDRHTYQGWVWITAYQLDAAHQAVRRRELYVRRDGLHWLPAPTPPAPRPRTSGTPPIRRTNQRAPAPRRGRLPGNQLTPPTGAPI</sequence>
<accession>A0A1C5GU44</accession>
<protein>
    <submittedName>
        <fullName evidence="2">Uncharacterized protein</fullName>
    </submittedName>
</protein>
<name>A0A1C5GU44_9ACTN</name>
<evidence type="ECO:0000256" key="1">
    <source>
        <dbReference type="SAM" id="MobiDB-lite"/>
    </source>
</evidence>
<dbReference type="AlphaFoldDB" id="A0A1C5GU44"/>
<dbReference type="EMBL" id="LT607752">
    <property type="protein sequence ID" value="SCG37263.1"/>
    <property type="molecule type" value="Genomic_DNA"/>
</dbReference>
<dbReference type="Proteomes" id="UP000198226">
    <property type="component" value="Chromosome I"/>
</dbReference>
<proteinExistence type="predicted"/>
<organism evidence="2 3">
    <name type="scientific">Micromonospora rifamycinica</name>
    <dbReference type="NCBI Taxonomy" id="291594"/>
    <lineage>
        <taxon>Bacteria</taxon>
        <taxon>Bacillati</taxon>
        <taxon>Actinomycetota</taxon>
        <taxon>Actinomycetes</taxon>
        <taxon>Micromonosporales</taxon>
        <taxon>Micromonosporaceae</taxon>
        <taxon>Micromonospora</taxon>
    </lineage>
</organism>
<feature type="region of interest" description="Disordered" evidence="1">
    <location>
        <begin position="96"/>
        <end position="144"/>
    </location>
</feature>
<evidence type="ECO:0000313" key="2">
    <source>
        <dbReference type="EMBL" id="SCG37263.1"/>
    </source>
</evidence>
<gene>
    <name evidence="2" type="ORF">GA0070623_0294</name>
</gene>
<feature type="region of interest" description="Disordered" evidence="1">
    <location>
        <begin position="1"/>
        <end position="31"/>
    </location>
</feature>
<keyword evidence="3" id="KW-1185">Reference proteome</keyword>
<reference evidence="3" key="1">
    <citation type="submission" date="2016-06" db="EMBL/GenBank/DDBJ databases">
        <authorList>
            <person name="Varghese N."/>
            <person name="Submissions Spin"/>
        </authorList>
    </citation>
    <scope>NUCLEOTIDE SEQUENCE [LARGE SCALE GENOMIC DNA]</scope>
    <source>
        <strain evidence="3">DSM 44983</strain>
    </source>
</reference>
<evidence type="ECO:0000313" key="3">
    <source>
        <dbReference type="Proteomes" id="UP000198226"/>
    </source>
</evidence>